<proteinExistence type="predicted"/>
<evidence type="ECO:0000313" key="2">
    <source>
        <dbReference type="Proteomes" id="UP001446205"/>
    </source>
</evidence>
<evidence type="ECO:0000313" key="1">
    <source>
        <dbReference type="EMBL" id="MEK8089818.1"/>
    </source>
</evidence>
<dbReference type="EMBL" id="JBBPCO010000007">
    <property type="protein sequence ID" value="MEK8089818.1"/>
    <property type="molecule type" value="Genomic_DNA"/>
</dbReference>
<dbReference type="Gene3D" id="3.40.30.10">
    <property type="entry name" value="Glutaredoxin"/>
    <property type="match status" value="1"/>
</dbReference>
<dbReference type="Proteomes" id="UP001446205">
    <property type="component" value="Unassembled WGS sequence"/>
</dbReference>
<organism evidence="1 2">
    <name type="scientific">Thermithiobacillus plumbiphilus</name>
    <dbReference type="NCBI Taxonomy" id="1729899"/>
    <lineage>
        <taxon>Bacteria</taxon>
        <taxon>Pseudomonadati</taxon>
        <taxon>Pseudomonadota</taxon>
        <taxon>Acidithiobacillia</taxon>
        <taxon>Acidithiobacillales</taxon>
        <taxon>Thermithiobacillaceae</taxon>
        <taxon>Thermithiobacillus</taxon>
    </lineage>
</organism>
<dbReference type="InterPro" id="IPR036249">
    <property type="entry name" value="Thioredoxin-like_sf"/>
</dbReference>
<dbReference type="CDD" id="cd02980">
    <property type="entry name" value="TRX_Fd_family"/>
    <property type="match status" value="1"/>
</dbReference>
<gene>
    <name evidence="1" type="ORF">WOB96_08545</name>
</gene>
<dbReference type="SUPFAM" id="SSF52833">
    <property type="entry name" value="Thioredoxin-like"/>
    <property type="match status" value="1"/>
</dbReference>
<protein>
    <submittedName>
        <fullName evidence="1">(2Fe-2S) ferredoxin domain-containing protein</fullName>
    </submittedName>
</protein>
<comment type="caution">
    <text evidence="1">The sequence shown here is derived from an EMBL/GenBank/DDBJ whole genome shotgun (WGS) entry which is preliminary data.</text>
</comment>
<dbReference type="RefSeq" id="WP_341370875.1">
    <property type="nucleotide sequence ID" value="NZ_JBBPCO010000007.1"/>
</dbReference>
<reference evidence="1 2" key="1">
    <citation type="submission" date="2024-04" db="EMBL/GenBank/DDBJ databases">
        <authorList>
            <person name="Abashina T."/>
            <person name="Shaikin A."/>
        </authorList>
    </citation>
    <scope>NUCLEOTIDE SEQUENCE [LARGE SCALE GENOMIC DNA]</scope>
    <source>
        <strain evidence="1 2">AAFK</strain>
    </source>
</reference>
<accession>A0ABU9DBH2</accession>
<sequence length="148" mass="16519">MSVKSSVVRVERRQDGVCFQGWIRKRPPIWLLWHSSVLPEGVPVEKPYYQRHIFFCTNQRESGKAACNNSGVADAMAKLAKQRAKDLGIHGPDGVRVNRAGCLGRCASGPIALVYPEGVWYTYVDAEDVLEIVDSHLKDGVVVERLKI</sequence>
<name>A0ABU9DBH2_9PROT</name>
<keyword evidence="2" id="KW-1185">Reference proteome</keyword>